<dbReference type="AlphaFoldDB" id="A0A1C6V4X2"/>
<name>A0A1C6V4X2_9ACTN</name>
<dbReference type="Pfam" id="PF13424">
    <property type="entry name" value="TPR_12"/>
    <property type="match status" value="1"/>
</dbReference>
<protein>
    <submittedName>
        <fullName evidence="1">Tetratricopeptide repeat-containing protein</fullName>
    </submittedName>
</protein>
<evidence type="ECO:0000313" key="1">
    <source>
        <dbReference type="EMBL" id="SCL61094.1"/>
    </source>
</evidence>
<dbReference type="Proteomes" id="UP000199343">
    <property type="component" value="Unassembled WGS sequence"/>
</dbReference>
<dbReference type="EMBL" id="FMIC01000002">
    <property type="protein sequence ID" value="SCL61094.1"/>
    <property type="molecule type" value="Genomic_DNA"/>
</dbReference>
<dbReference type="SUPFAM" id="SSF48452">
    <property type="entry name" value="TPR-like"/>
    <property type="match status" value="1"/>
</dbReference>
<reference evidence="1 2" key="1">
    <citation type="submission" date="2016-06" db="EMBL/GenBank/DDBJ databases">
        <authorList>
            <person name="Kjaerup R.B."/>
            <person name="Dalgaard T.S."/>
            <person name="Juul-Madsen H.R."/>
        </authorList>
    </citation>
    <scope>NUCLEOTIDE SEQUENCE [LARGE SCALE GENOMIC DNA]</scope>
    <source>
        <strain evidence="1 2">DSM 43363</strain>
    </source>
</reference>
<proteinExistence type="predicted"/>
<gene>
    <name evidence="1" type="ORF">GA0070608_2414</name>
</gene>
<dbReference type="Gene3D" id="1.25.40.10">
    <property type="entry name" value="Tetratricopeptide repeat domain"/>
    <property type="match status" value="1"/>
</dbReference>
<organism evidence="1 2">
    <name type="scientific">Micromonospora peucetia</name>
    <dbReference type="NCBI Taxonomy" id="47871"/>
    <lineage>
        <taxon>Bacteria</taxon>
        <taxon>Bacillati</taxon>
        <taxon>Actinomycetota</taxon>
        <taxon>Actinomycetes</taxon>
        <taxon>Micromonosporales</taxon>
        <taxon>Micromonosporaceae</taxon>
        <taxon>Micromonospora</taxon>
    </lineage>
</organism>
<sequence length="120" mass="13152">MERRAGRPHEAAALHRAALIAISAAGDRIGQCASRNLLAHALRHQGDLPSALDLHHRVLRDATTLNARYEQARALDGIARCLRAADPAAARSHWTRALALFRQVEAPERDEVARVLAELC</sequence>
<dbReference type="STRING" id="47871.GA0070608_2414"/>
<accession>A0A1C6V4X2</accession>
<dbReference type="InterPro" id="IPR011990">
    <property type="entry name" value="TPR-like_helical_dom_sf"/>
</dbReference>
<evidence type="ECO:0000313" key="2">
    <source>
        <dbReference type="Proteomes" id="UP000199343"/>
    </source>
</evidence>